<comment type="domain">
    <text evidence="1">The CKK domain binds microtubules.</text>
</comment>
<name>A0A2A6CEP1_PRIPA</name>
<gene>
    <name evidence="2" type="primary">WBGene00283206</name>
</gene>
<dbReference type="Proteomes" id="UP000005239">
    <property type="component" value="Unassembled WGS sequence"/>
</dbReference>
<dbReference type="PANTHER" id="PTHR21595">
    <property type="entry name" value="PATRONIN"/>
    <property type="match status" value="1"/>
</dbReference>
<dbReference type="PROSITE" id="PS51508">
    <property type="entry name" value="CKK"/>
    <property type="match status" value="1"/>
</dbReference>
<dbReference type="SMART" id="SM01051">
    <property type="entry name" value="CAMSAP_CKK"/>
    <property type="match status" value="1"/>
</dbReference>
<comment type="similarity">
    <text evidence="1">Belongs to the CAMSAP1 family.</text>
</comment>
<dbReference type="SUPFAM" id="SSF50346">
    <property type="entry name" value="PRC-barrel domain"/>
    <property type="match status" value="1"/>
</dbReference>
<dbReference type="GO" id="GO:0008017">
    <property type="term" value="F:microtubule binding"/>
    <property type="evidence" value="ECO:0007669"/>
    <property type="project" value="InterPro"/>
</dbReference>
<dbReference type="EnsemblMetazoa" id="PPA44837.1">
    <property type="protein sequence ID" value="PPA44837.1"/>
    <property type="gene ID" value="WBGene00283206"/>
</dbReference>
<accession>A0A2A6CEP1</accession>
<dbReference type="InterPro" id="IPR011033">
    <property type="entry name" value="PRC_barrel-like_sf"/>
</dbReference>
<reference evidence="2" key="2">
    <citation type="submission" date="2022-06" db="UniProtKB">
        <authorList>
            <consortium name="EnsemblMetazoa"/>
        </authorList>
    </citation>
    <scope>IDENTIFICATION</scope>
    <source>
        <strain evidence="2">PS312</strain>
    </source>
</reference>
<reference evidence="3" key="1">
    <citation type="journal article" date="2008" name="Nat. Genet.">
        <title>The Pristionchus pacificus genome provides a unique perspective on nematode lifestyle and parasitism.</title>
        <authorList>
            <person name="Dieterich C."/>
            <person name="Clifton S.W."/>
            <person name="Schuster L.N."/>
            <person name="Chinwalla A."/>
            <person name="Delehaunty K."/>
            <person name="Dinkelacker I."/>
            <person name="Fulton L."/>
            <person name="Fulton R."/>
            <person name="Godfrey J."/>
            <person name="Minx P."/>
            <person name="Mitreva M."/>
            <person name="Roeseler W."/>
            <person name="Tian H."/>
            <person name="Witte H."/>
            <person name="Yang S.P."/>
            <person name="Wilson R.K."/>
            <person name="Sommer R.J."/>
        </authorList>
    </citation>
    <scope>NUCLEOTIDE SEQUENCE [LARGE SCALE GENOMIC DNA]</scope>
    <source>
        <strain evidence="3">PS312</strain>
    </source>
</reference>
<keyword evidence="3" id="KW-1185">Reference proteome</keyword>
<evidence type="ECO:0000256" key="1">
    <source>
        <dbReference type="PROSITE-ProRule" id="PRU00841"/>
    </source>
</evidence>
<dbReference type="InterPro" id="IPR038209">
    <property type="entry name" value="CKK_dom_sf"/>
</dbReference>
<dbReference type="InterPro" id="IPR032940">
    <property type="entry name" value="CAMSAP"/>
</dbReference>
<organism evidence="2 3">
    <name type="scientific">Pristionchus pacificus</name>
    <name type="common">Parasitic nematode worm</name>
    <dbReference type="NCBI Taxonomy" id="54126"/>
    <lineage>
        <taxon>Eukaryota</taxon>
        <taxon>Metazoa</taxon>
        <taxon>Ecdysozoa</taxon>
        <taxon>Nematoda</taxon>
        <taxon>Chromadorea</taxon>
        <taxon>Rhabditida</taxon>
        <taxon>Rhabditina</taxon>
        <taxon>Diplogasteromorpha</taxon>
        <taxon>Diplogasteroidea</taxon>
        <taxon>Neodiplogasteridae</taxon>
        <taxon>Pristionchus</taxon>
    </lineage>
</organism>
<keyword evidence="1" id="KW-0493">Microtubule</keyword>
<dbReference type="OrthoDB" id="5854199at2759"/>
<dbReference type="PANTHER" id="PTHR21595:SF0">
    <property type="entry name" value="PATRONIN"/>
    <property type="match status" value="1"/>
</dbReference>
<dbReference type="GO" id="GO:0005516">
    <property type="term" value="F:calmodulin binding"/>
    <property type="evidence" value="ECO:0007669"/>
    <property type="project" value="InterPro"/>
</dbReference>
<sequence length="118" mass="13302">MKICLHPPQQQSRMSPPKTQATITPGCKQCMINHTQLTNPTFEAVSDSVSRIDGKGPKLISEQMMQMMFKYESGGKVFNHIPTKHLSATIDGFTIKDEYWQKPKIPHSGVPPLSHRQN</sequence>
<dbReference type="Pfam" id="PF08683">
    <property type="entry name" value="CAMSAP_CKK"/>
    <property type="match status" value="1"/>
</dbReference>
<protein>
    <submittedName>
        <fullName evidence="2">CKK domain-containing protein</fullName>
    </submittedName>
</protein>
<proteinExistence type="inferred from homology"/>
<dbReference type="Gene3D" id="3.10.20.360">
    <property type="entry name" value="CKK domain"/>
    <property type="match status" value="1"/>
</dbReference>
<dbReference type="InterPro" id="IPR014797">
    <property type="entry name" value="CKK_CAMSAP"/>
</dbReference>
<evidence type="ECO:0000313" key="3">
    <source>
        <dbReference type="Proteomes" id="UP000005239"/>
    </source>
</evidence>
<dbReference type="GO" id="GO:0005874">
    <property type="term" value="C:microtubule"/>
    <property type="evidence" value="ECO:0007669"/>
    <property type="project" value="UniProtKB-UniRule"/>
</dbReference>
<evidence type="ECO:0000313" key="2">
    <source>
        <dbReference type="EnsemblMetazoa" id="PPA44837.1"/>
    </source>
</evidence>
<accession>A0A8R1Z3T2</accession>
<dbReference type="AlphaFoldDB" id="A0A2A6CEP1"/>